<dbReference type="AlphaFoldDB" id="A0AAD7K9D1"/>
<organism evidence="2 3">
    <name type="scientific">Mycena metata</name>
    <dbReference type="NCBI Taxonomy" id="1033252"/>
    <lineage>
        <taxon>Eukaryota</taxon>
        <taxon>Fungi</taxon>
        <taxon>Dikarya</taxon>
        <taxon>Basidiomycota</taxon>
        <taxon>Agaricomycotina</taxon>
        <taxon>Agaricomycetes</taxon>
        <taxon>Agaricomycetidae</taxon>
        <taxon>Agaricales</taxon>
        <taxon>Marasmiineae</taxon>
        <taxon>Mycenaceae</taxon>
        <taxon>Mycena</taxon>
    </lineage>
</organism>
<feature type="transmembrane region" description="Helical" evidence="1">
    <location>
        <begin position="45"/>
        <end position="63"/>
    </location>
</feature>
<accession>A0AAD7K9D1</accession>
<keyword evidence="1" id="KW-0472">Membrane</keyword>
<keyword evidence="1" id="KW-1133">Transmembrane helix</keyword>
<keyword evidence="3" id="KW-1185">Reference proteome</keyword>
<evidence type="ECO:0000313" key="3">
    <source>
        <dbReference type="Proteomes" id="UP001215598"/>
    </source>
</evidence>
<evidence type="ECO:0000313" key="2">
    <source>
        <dbReference type="EMBL" id="KAJ7779912.1"/>
    </source>
</evidence>
<name>A0AAD7K9D1_9AGAR</name>
<dbReference type="EMBL" id="JARKIB010000005">
    <property type="protein sequence ID" value="KAJ7779912.1"/>
    <property type="molecule type" value="Genomic_DNA"/>
</dbReference>
<dbReference type="Proteomes" id="UP001215598">
    <property type="component" value="Unassembled WGS sequence"/>
</dbReference>
<reference evidence="2" key="1">
    <citation type="submission" date="2023-03" db="EMBL/GenBank/DDBJ databases">
        <title>Massive genome expansion in bonnet fungi (Mycena s.s.) driven by repeated elements and novel gene families across ecological guilds.</title>
        <authorList>
            <consortium name="Lawrence Berkeley National Laboratory"/>
            <person name="Harder C.B."/>
            <person name="Miyauchi S."/>
            <person name="Viragh M."/>
            <person name="Kuo A."/>
            <person name="Thoen E."/>
            <person name="Andreopoulos B."/>
            <person name="Lu D."/>
            <person name="Skrede I."/>
            <person name="Drula E."/>
            <person name="Henrissat B."/>
            <person name="Morin E."/>
            <person name="Kohler A."/>
            <person name="Barry K."/>
            <person name="LaButti K."/>
            <person name="Morin E."/>
            <person name="Salamov A."/>
            <person name="Lipzen A."/>
            <person name="Mereny Z."/>
            <person name="Hegedus B."/>
            <person name="Baldrian P."/>
            <person name="Stursova M."/>
            <person name="Weitz H."/>
            <person name="Taylor A."/>
            <person name="Grigoriev I.V."/>
            <person name="Nagy L.G."/>
            <person name="Martin F."/>
            <person name="Kauserud H."/>
        </authorList>
    </citation>
    <scope>NUCLEOTIDE SEQUENCE</scope>
    <source>
        <strain evidence="2">CBHHK182m</strain>
    </source>
</reference>
<evidence type="ECO:0000256" key="1">
    <source>
        <dbReference type="SAM" id="Phobius"/>
    </source>
</evidence>
<protein>
    <submittedName>
        <fullName evidence="2">Uncharacterized protein</fullName>
    </submittedName>
</protein>
<gene>
    <name evidence="2" type="ORF">B0H16DRAFT_1448345</name>
</gene>
<keyword evidence="1" id="KW-0812">Transmembrane</keyword>
<comment type="caution">
    <text evidence="2">The sequence shown here is derived from an EMBL/GenBank/DDBJ whole genome shotgun (WGS) entry which is preliminary data.</text>
</comment>
<sequence length="547" mass="61556">MYTRIKYKALSQIEWTTSLFTAGWVARPRPSLGVIACTRHLLGQLVWGIFLVGAITHWAAFMWEKEIFDRRLCSASASVVDPVDFLGQPQISLPSLKKLGASWDFKRLELSGLSAASSTLRIAAQRVLFHILTMATSKFTGLQTFLAESPHVARYVKQLDFVHSNSCPPSTLLRELLSQFTLVRRCKISGSPRCQWNTPLIPVLLDFLAKANLVFLRVQNFDGLTFSAINSLCCLASGSARASNRFYGIVVESALSVPPPSRMHLICCCERDFKWNMKWGRNRARKGGEFKKMIDPHGLGQDLGQMSKLWLRYGPKRVELHSFESVHVALDSESAIHLPRALKTKNLLFFRESHTMCAAFSSPELKGAVSRIRSLWVRASQVDVGTLVSVTADTLEQVNLEWHYTPLTSMSTLPSALRVIDFSEVILSAESTPSSLPTLSALCASSDATIEEIHLRCFIRLLHASDPRITPDSISAVHMAWASCQRTPRLIWHVLFDRMMHEGEDPGEHIAKVEVFLRREMPQVHRDGALVVKDGRNRYWPDLDVWC</sequence>
<proteinExistence type="predicted"/>